<gene>
    <name evidence="1" type="ORF">OXU80_20695</name>
</gene>
<reference evidence="1" key="1">
    <citation type="submission" date="2022-11" db="EMBL/GenBank/DDBJ databases">
        <title>beta-Carotene-producing bacterium, Jeongeuplla avenae sp. nov., alleviates the salt stress of Arabidopsis seedlings.</title>
        <authorList>
            <person name="Jiang L."/>
            <person name="Lee J."/>
        </authorList>
    </citation>
    <scope>NUCLEOTIDE SEQUENCE</scope>
    <source>
        <strain evidence="1">DY_R2A_6</strain>
    </source>
</reference>
<accession>A0ACD4NK93</accession>
<evidence type="ECO:0000313" key="2">
    <source>
        <dbReference type="Proteomes" id="UP001163223"/>
    </source>
</evidence>
<proteinExistence type="predicted"/>
<dbReference type="EMBL" id="CP113520">
    <property type="protein sequence ID" value="WAJ27249.1"/>
    <property type="molecule type" value="Genomic_DNA"/>
</dbReference>
<sequence>MSAAFSGVVTSLITPFVSRLDADVGVDTEVDTFRVAALTRWQARSGISAVAVAGWAGEGSTLDRAERIALVEAASEAKDGMAVLAHVGSPSTAKSIALALDAAAAGADGLVLVMPFYNKPSYAGIRGHVEAVARATALPLLLEFDEAATNIRLSPGQMAELTRVENVAGIVDHSPNPLHVECMSGARHGTTFLAAHEPTATACGLLGADGLFSAVANVDPAGVVALWEAIDRNDAERARALHARLKPLVDLVEAEGVAAMKDLVHDVVGSETTVRLPLHPLCRSARQRSADVGRALAASLLPVSAAHVVRSLKVAL</sequence>
<name>A0ACD4NK93_9HYPH</name>
<dbReference type="Proteomes" id="UP001163223">
    <property type="component" value="Chromosome"/>
</dbReference>
<protein>
    <submittedName>
        <fullName evidence="1">Dihydrodipicolinate synthase family protein</fullName>
    </submittedName>
</protein>
<evidence type="ECO:0000313" key="1">
    <source>
        <dbReference type="EMBL" id="WAJ27249.1"/>
    </source>
</evidence>
<keyword evidence="2" id="KW-1185">Reference proteome</keyword>
<organism evidence="1 2">
    <name type="scientific">Antarcticirhabdus aurantiaca</name>
    <dbReference type="NCBI Taxonomy" id="2606717"/>
    <lineage>
        <taxon>Bacteria</taxon>
        <taxon>Pseudomonadati</taxon>
        <taxon>Pseudomonadota</taxon>
        <taxon>Alphaproteobacteria</taxon>
        <taxon>Hyphomicrobiales</taxon>
        <taxon>Aurantimonadaceae</taxon>
        <taxon>Antarcticirhabdus</taxon>
    </lineage>
</organism>